<proteinExistence type="predicted"/>
<dbReference type="EMBL" id="LN679579">
    <property type="protein sequence ID" value="CEL60505.1"/>
    <property type="molecule type" value="Genomic_DNA"/>
</dbReference>
<protein>
    <submittedName>
        <fullName evidence="1">Uncharacterized protein</fullName>
    </submittedName>
</protein>
<accession>A0A0B7FS49</accession>
<dbReference type="AlphaFoldDB" id="A0A0B7FS49"/>
<dbReference type="Proteomes" id="UP000059188">
    <property type="component" value="Unassembled WGS sequence"/>
</dbReference>
<evidence type="ECO:0000313" key="2">
    <source>
        <dbReference type="Proteomes" id="UP000059188"/>
    </source>
</evidence>
<organism evidence="1 2">
    <name type="scientific">Thanatephorus cucumeris (strain AG1-IB / isolate 7/3/14)</name>
    <name type="common">Lettuce bottom rot fungus</name>
    <name type="synonym">Rhizoctonia solani</name>
    <dbReference type="NCBI Taxonomy" id="1108050"/>
    <lineage>
        <taxon>Eukaryota</taxon>
        <taxon>Fungi</taxon>
        <taxon>Dikarya</taxon>
        <taxon>Basidiomycota</taxon>
        <taxon>Agaricomycotina</taxon>
        <taxon>Agaricomycetes</taxon>
        <taxon>Cantharellales</taxon>
        <taxon>Ceratobasidiaceae</taxon>
        <taxon>Rhizoctonia</taxon>
        <taxon>Rhizoctonia solani AG-1</taxon>
    </lineage>
</organism>
<reference evidence="1 2" key="1">
    <citation type="submission" date="2014-11" db="EMBL/GenBank/DDBJ databases">
        <authorList>
            <person name="Wibberg Daniel"/>
        </authorList>
    </citation>
    <scope>NUCLEOTIDE SEQUENCE [LARGE SCALE GENOMIC DNA]</scope>
    <source>
        <strain evidence="1">Rhizoctonia solani AG1-IB 7/3/14</strain>
    </source>
</reference>
<name>A0A0B7FS49_THACB</name>
<keyword evidence="2" id="KW-1185">Reference proteome</keyword>
<sequence length="147" mass="17079">MVLFVVTPPRRSIPFHMPFPSYGHCPPHSGSWLGRQDCVSHPAFSATELKLSTRPVSFIQTYKLLKNYQPHSSPSCSQRNKPLLSVFSWIQALYFRYTFLKHNMLIYELYFIHAFDYLPSELTLVSFVWCVISCIIIEDNTAAVFRL</sequence>
<gene>
    <name evidence="1" type="ORF">RSOLAG1IB_12366</name>
</gene>
<evidence type="ECO:0000313" key="1">
    <source>
        <dbReference type="EMBL" id="CEL60505.1"/>
    </source>
</evidence>